<dbReference type="InterPro" id="IPR002372">
    <property type="entry name" value="PQQ_rpt_dom"/>
</dbReference>
<dbReference type="InterPro" id="IPR015943">
    <property type="entry name" value="WD40/YVTN_repeat-like_dom_sf"/>
</dbReference>
<sequence>MDDAVPAPERRVDLGDLDPCGSRQAGRRSGLALIDGGPVVGLADGSVRAFDDAGEERWRVDGEGSAITLAPFADGVLVGERSTRGAIRFLVDGEECWRYEAVDDVGAPAKDTRFFLPMVVDAAVSDGTAYVAARRYECRDERYFESAVYALAPDGELRWRYDADASPVSVTPFDGGVAVAYNRCPSDHDDGLVVLDAEGAARWTWDPDRSATRRVGDVAAFGDGLVVASHADYRGYRLLDGEAVWRVDLGRPEPEGDEVYTYPNHVAAGESGVVFVTSNSFPRSGRETDERHPNEQSAFGYTAGGERRWRAPVGGFCHEIATDGDRVLAPVAQHFRDRNRAVHGVRLFDAADGLRHARDTEGVCTAAALGGDRTAVVEEPVRYHDGDGAALGAYALVIE</sequence>
<evidence type="ECO:0000256" key="1">
    <source>
        <dbReference type="SAM" id="MobiDB-lite"/>
    </source>
</evidence>
<dbReference type="InterPro" id="IPR011047">
    <property type="entry name" value="Quinoprotein_ADH-like_sf"/>
</dbReference>
<comment type="caution">
    <text evidence="3">The sequence shown here is derived from an EMBL/GenBank/DDBJ whole genome shotgun (WGS) entry which is preliminary data.</text>
</comment>
<dbReference type="OrthoDB" id="8638at2157"/>
<protein>
    <submittedName>
        <fullName evidence="3">PQQ-like beta-propeller repeat protein</fullName>
    </submittedName>
</protein>
<dbReference type="EMBL" id="QKNX01000003">
    <property type="protein sequence ID" value="TKR25505.1"/>
    <property type="molecule type" value="Genomic_DNA"/>
</dbReference>
<accession>A0A4U5JAD9</accession>
<evidence type="ECO:0000313" key="4">
    <source>
        <dbReference type="Proteomes" id="UP000308037"/>
    </source>
</evidence>
<dbReference type="RefSeq" id="WP_137276505.1">
    <property type="nucleotide sequence ID" value="NZ_QKNX01000003.1"/>
</dbReference>
<dbReference type="Pfam" id="PF13360">
    <property type="entry name" value="PQQ_2"/>
    <property type="match status" value="1"/>
</dbReference>
<evidence type="ECO:0000313" key="3">
    <source>
        <dbReference type="EMBL" id="TKR25505.1"/>
    </source>
</evidence>
<dbReference type="InterPro" id="IPR018391">
    <property type="entry name" value="PQQ_b-propeller_rpt"/>
</dbReference>
<keyword evidence="4" id="KW-1185">Reference proteome</keyword>
<evidence type="ECO:0000259" key="2">
    <source>
        <dbReference type="Pfam" id="PF13360"/>
    </source>
</evidence>
<proteinExistence type="predicted"/>
<dbReference type="AlphaFoldDB" id="A0A4U5JAD9"/>
<dbReference type="Gene3D" id="2.130.10.10">
    <property type="entry name" value="YVTN repeat-like/Quinoprotein amine dehydrogenase"/>
    <property type="match status" value="1"/>
</dbReference>
<reference evidence="3 4" key="1">
    <citation type="submission" date="2019-04" db="EMBL/GenBank/DDBJ databases">
        <title>Natronomonas sp. F20-122 a newhaloarchaeon isolated from a saline saltern of Isla Bacuta, Huelva, Spain.</title>
        <authorList>
            <person name="Duran-Viseras A."/>
            <person name="Sanchez-Porro C."/>
            <person name="Ventosa A."/>
        </authorList>
    </citation>
    <scope>NUCLEOTIDE SEQUENCE [LARGE SCALE GENOMIC DNA]</scope>
    <source>
        <strain evidence="3 4">F20-122</strain>
    </source>
</reference>
<dbReference type="SMART" id="SM00564">
    <property type="entry name" value="PQQ"/>
    <property type="match status" value="3"/>
</dbReference>
<name>A0A4U5JAD9_9EURY</name>
<gene>
    <name evidence="3" type="ORF">DM868_08760</name>
</gene>
<feature type="region of interest" description="Disordered" evidence="1">
    <location>
        <begin position="1"/>
        <end position="23"/>
    </location>
</feature>
<organism evidence="3 4">
    <name type="scientific">Natronomonas salsuginis</name>
    <dbReference type="NCBI Taxonomy" id="2217661"/>
    <lineage>
        <taxon>Archaea</taxon>
        <taxon>Methanobacteriati</taxon>
        <taxon>Methanobacteriota</taxon>
        <taxon>Stenosarchaea group</taxon>
        <taxon>Halobacteria</taxon>
        <taxon>Halobacteriales</taxon>
        <taxon>Natronomonadaceae</taxon>
        <taxon>Natronomonas</taxon>
    </lineage>
</organism>
<feature type="domain" description="Pyrrolo-quinoline quinone repeat" evidence="2">
    <location>
        <begin position="44"/>
        <end position="325"/>
    </location>
</feature>
<dbReference type="Proteomes" id="UP000308037">
    <property type="component" value="Unassembled WGS sequence"/>
</dbReference>
<dbReference type="SUPFAM" id="SSF50998">
    <property type="entry name" value="Quinoprotein alcohol dehydrogenase-like"/>
    <property type="match status" value="2"/>
</dbReference>